<evidence type="ECO:0000256" key="3">
    <source>
        <dbReference type="ARBA" id="ARBA00022827"/>
    </source>
</evidence>
<dbReference type="PANTHER" id="PTHR43400">
    <property type="entry name" value="FUMARATE REDUCTASE"/>
    <property type="match status" value="1"/>
</dbReference>
<dbReference type="SUPFAM" id="SSF56425">
    <property type="entry name" value="Succinate dehydrogenase/fumarate reductase flavoprotein, catalytic domain"/>
    <property type="match status" value="1"/>
</dbReference>
<dbReference type="SUPFAM" id="SSF51905">
    <property type="entry name" value="FAD/NAD(P)-binding domain"/>
    <property type="match status" value="1"/>
</dbReference>
<dbReference type="PANTHER" id="PTHR43400:SF10">
    <property type="entry name" value="3-OXOSTEROID 1-DEHYDROGENASE"/>
    <property type="match status" value="1"/>
</dbReference>
<evidence type="ECO:0000313" key="6">
    <source>
        <dbReference type="EMBL" id="GFH72626.1"/>
    </source>
</evidence>
<evidence type="ECO:0000313" key="7">
    <source>
        <dbReference type="Proteomes" id="UP000472710"/>
    </source>
</evidence>
<accession>A0ABQ1CR73</accession>
<feature type="domain" description="FAD-dependent oxidoreductase 2 FAD-binding" evidence="5">
    <location>
        <begin position="23"/>
        <end position="474"/>
    </location>
</feature>
<proteinExistence type="predicted"/>
<dbReference type="Proteomes" id="UP000472710">
    <property type="component" value="Unassembled WGS sequence"/>
</dbReference>
<dbReference type="GeneID" id="95070938"/>
<dbReference type="RefSeq" id="WP_189500201.1">
    <property type="nucleotide sequence ID" value="NZ_BLLN01000003.1"/>
</dbReference>
<dbReference type="NCBIfam" id="NF005510">
    <property type="entry name" value="PRK07121.1-3"/>
    <property type="match status" value="1"/>
</dbReference>
<comment type="caution">
    <text evidence="6">The sequence shown here is derived from an EMBL/GenBank/DDBJ whole genome shotgun (WGS) entry which is preliminary data.</text>
</comment>
<dbReference type="InterPro" id="IPR050315">
    <property type="entry name" value="FAD-oxidoreductase_2"/>
</dbReference>
<comment type="cofactor">
    <cofactor evidence="1">
        <name>FAD</name>
        <dbReference type="ChEBI" id="CHEBI:57692"/>
    </cofactor>
</comment>
<dbReference type="EMBL" id="BLLN01000003">
    <property type="protein sequence ID" value="GFH72626.1"/>
    <property type="molecule type" value="Genomic_DNA"/>
</dbReference>
<keyword evidence="2" id="KW-0285">Flavoprotein</keyword>
<name>A0ABQ1CR73_STRDI</name>
<dbReference type="InterPro" id="IPR003953">
    <property type="entry name" value="FAD-dep_OxRdtase_2_FAD-bd"/>
</dbReference>
<gene>
    <name evidence="6" type="ORF">Sdia_33940</name>
</gene>
<reference evidence="6 7" key="1">
    <citation type="submission" date="2020-02" db="EMBL/GenBank/DDBJ databases">
        <title>Whole genome shotgun sequence of Streptomyces diastaticus subsp. diastaticus NBRC 13412.</title>
        <authorList>
            <person name="Ichikawa N."/>
            <person name="Komaki H."/>
            <person name="Tamura T."/>
        </authorList>
    </citation>
    <scope>NUCLEOTIDE SEQUENCE [LARGE SCALE GENOMIC DNA]</scope>
    <source>
        <strain evidence="6 7">NBRC 13412</strain>
    </source>
</reference>
<organism evidence="6 7">
    <name type="scientific">Streptomyces diastaticus subsp. diastaticus</name>
    <dbReference type="NCBI Taxonomy" id="68040"/>
    <lineage>
        <taxon>Bacteria</taxon>
        <taxon>Bacillati</taxon>
        <taxon>Actinomycetota</taxon>
        <taxon>Actinomycetes</taxon>
        <taxon>Kitasatosporales</taxon>
        <taxon>Streptomycetaceae</taxon>
        <taxon>Streptomyces</taxon>
        <taxon>Streptomyces diastaticus group</taxon>
    </lineage>
</organism>
<protein>
    <submittedName>
        <fullName evidence="6">Fumarate reductase/succinate dehydrogenase</fullName>
    </submittedName>
</protein>
<dbReference type="InterPro" id="IPR036188">
    <property type="entry name" value="FAD/NAD-bd_sf"/>
</dbReference>
<keyword evidence="7" id="KW-1185">Reference proteome</keyword>
<keyword evidence="4" id="KW-0560">Oxidoreductase</keyword>
<dbReference type="Pfam" id="PF00890">
    <property type="entry name" value="FAD_binding_2"/>
    <property type="match status" value="1"/>
</dbReference>
<evidence type="ECO:0000259" key="5">
    <source>
        <dbReference type="Pfam" id="PF00890"/>
    </source>
</evidence>
<evidence type="ECO:0000256" key="2">
    <source>
        <dbReference type="ARBA" id="ARBA00022630"/>
    </source>
</evidence>
<evidence type="ECO:0000256" key="4">
    <source>
        <dbReference type="ARBA" id="ARBA00023002"/>
    </source>
</evidence>
<keyword evidence="3" id="KW-0274">FAD</keyword>
<dbReference type="Gene3D" id="3.90.700.10">
    <property type="entry name" value="Succinate dehydrogenase/fumarate reductase flavoprotein, catalytic domain"/>
    <property type="match status" value="1"/>
</dbReference>
<dbReference type="InterPro" id="IPR027477">
    <property type="entry name" value="Succ_DH/fumarate_Rdtase_cat_sf"/>
</dbReference>
<evidence type="ECO:0000256" key="1">
    <source>
        <dbReference type="ARBA" id="ARBA00001974"/>
    </source>
</evidence>
<dbReference type="Gene3D" id="3.50.50.60">
    <property type="entry name" value="FAD/NAD(P)-binding domain"/>
    <property type="match status" value="1"/>
</dbReference>
<sequence length="504" mass="52223">MSQARPVTPVRSGAVARYAAETDVLIVGFGCAGAAAAFEAASAGADVLVLERAGGPGGSSALSGGELYLGGGTEVQKACGFEDGPDEMFGYLQAALGPHTDDEKLRLYCEESVAHFQWFVDRGLTFEPTLWDAPTWMPTTRDGLMWLGENAWPYNEIARPAPRGHRCATEAFGGWLVMEKLVAAAGAAGAVTHADTLVTALIVDDDDRVVGVTARRHGEDLAYRARKGVVLTTGGFADNEEMLADHAPQLLAHGRVSDGLDDGSGIRMAAALGAATRRMGVVELALTVLPGLAVRGVVVNAHGQRFVNEDVYPGLLSTAAVLTQPAPYWVIVDEEGYESVPERERWGVVPRFVSETLGELEGELGMPPGALESTVGAYNTYAARGQDPYFHKDARWLRPLKGPFAAVDPRAGFRQGGRPGAGAGTGAAGFTLGGLRTTVDGAVLDVSGAVLAGLFAAGRAASGIHGEGYVSGTSLGDGTFFGRRAGAAAAAEGRTHPSSGGSAS</sequence>